<proteinExistence type="predicted"/>
<accession>A0A016TC28</accession>
<evidence type="ECO:0000313" key="2">
    <source>
        <dbReference type="EMBL" id="EYC00246.1"/>
    </source>
</evidence>
<sequence length="146" mass="15387">MIVSIAAVKIVPERCRCASLVNQFRQRLQIADLLATRRRSSAGIDEGLAVAENGDDSEEHAMGVEGGGTPVNQEPRGIDDLDGIVEPAPAELAEPETDHVDANEPSTSTGPEEQGHNVATALVPHEDQKGAAASDCQLGKYCRSMG</sequence>
<reference evidence="3" key="1">
    <citation type="journal article" date="2015" name="Nat. Genet.">
        <title>The genome and transcriptome of the zoonotic hookworm Ancylostoma ceylanicum identify infection-specific gene families.</title>
        <authorList>
            <person name="Schwarz E.M."/>
            <person name="Hu Y."/>
            <person name="Antoshechkin I."/>
            <person name="Miller M.M."/>
            <person name="Sternberg P.W."/>
            <person name="Aroian R.V."/>
        </authorList>
    </citation>
    <scope>NUCLEOTIDE SEQUENCE</scope>
    <source>
        <strain evidence="3">HY135</strain>
    </source>
</reference>
<dbReference type="AlphaFoldDB" id="A0A016TC28"/>
<protein>
    <submittedName>
        <fullName evidence="2">Uncharacterized protein</fullName>
    </submittedName>
</protein>
<keyword evidence="3" id="KW-1185">Reference proteome</keyword>
<evidence type="ECO:0000313" key="3">
    <source>
        <dbReference type="Proteomes" id="UP000024635"/>
    </source>
</evidence>
<gene>
    <name evidence="2" type="primary">Acey_s0117.g692</name>
    <name evidence="2" type="ORF">Y032_0117g692</name>
</gene>
<comment type="caution">
    <text evidence="2">The sequence shown here is derived from an EMBL/GenBank/DDBJ whole genome shotgun (WGS) entry which is preliminary data.</text>
</comment>
<feature type="region of interest" description="Disordered" evidence="1">
    <location>
        <begin position="52"/>
        <end position="116"/>
    </location>
</feature>
<organism evidence="2 3">
    <name type="scientific">Ancylostoma ceylanicum</name>
    <dbReference type="NCBI Taxonomy" id="53326"/>
    <lineage>
        <taxon>Eukaryota</taxon>
        <taxon>Metazoa</taxon>
        <taxon>Ecdysozoa</taxon>
        <taxon>Nematoda</taxon>
        <taxon>Chromadorea</taxon>
        <taxon>Rhabditida</taxon>
        <taxon>Rhabditina</taxon>
        <taxon>Rhabditomorpha</taxon>
        <taxon>Strongyloidea</taxon>
        <taxon>Ancylostomatidae</taxon>
        <taxon>Ancylostomatinae</taxon>
        <taxon>Ancylostoma</taxon>
    </lineage>
</organism>
<dbReference type="EMBL" id="JARK01001453">
    <property type="protein sequence ID" value="EYC00246.1"/>
    <property type="molecule type" value="Genomic_DNA"/>
</dbReference>
<name>A0A016TC28_9BILA</name>
<dbReference type="Proteomes" id="UP000024635">
    <property type="component" value="Unassembled WGS sequence"/>
</dbReference>
<evidence type="ECO:0000256" key="1">
    <source>
        <dbReference type="SAM" id="MobiDB-lite"/>
    </source>
</evidence>